<dbReference type="NCBIfam" id="TIGR00350">
    <property type="entry name" value="lytR_cpsA_psr"/>
    <property type="match status" value="1"/>
</dbReference>
<dbReference type="Pfam" id="PF03816">
    <property type="entry name" value="LytR_cpsA_psr"/>
    <property type="match status" value="1"/>
</dbReference>
<dbReference type="OrthoDB" id="9782542at2"/>
<dbReference type="STRING" id="411473.RUMCAL_02360"/>
<dbReference type="InterPro" id="IPR050922">
    <property type="entry name" value="LytR/CpsA/Psr_CW_biosynth"/>
</dbReference>
<dbReference type="PANTHER" id="PTHR33392:SF6">
    <property type="entry name" value="POLYISOPRENYL-TEICHOIC ACID--PEPTIDOGLYCAN TEICHOIC ACID TRANSFERASE TAGU"/>
    <property type="match status" value="1"/>
</dbReference>
<dbReference type="PATRIC" id="fig|411473.3.peg.1958"/>
<dbReference type="AlphaFoldDB" id="U2K1X8"/>
<dbReference type="eggNOG" id="COG1316">
    <property type="taxonomic scope" value="Bacteria"/>
</dbReference>
<evidence type="ECO:0000259" key="3">
    <source>
        <dbReference type="Pfam" id="PF03816"/>
    </source>
</evidence>
<evidence type="ECO:0000256" key="2">
    <source>
        <dbReference type="SAM" id="Phobius"/>
    </source>
</evidence>
<dbReference type="EMBL" id="AWVF01000292">
    <property type="protein sequence ID" value="ERJ92521.1"/>
    <property type="molecule type" value="Genomic_DNA"/>
</dbReference>
<keyword evidence="2" id="KW-1133">Transmembrane helix</keyword>
<protein>
    <submittedName>
        <fullName evidence="4">Cell envelope-like function transcriptional attenuator common domain protein</fullName>
    </submittedName>
</protein>
<comment type="similarity">
    <text evidence="1">Belongs to the LytR/CpsA/Psr (LCP) family.</text>
</comment>
<sequence length="412" mass="46278">MSRKNYSDEHGYYAPRKRKKNSPRDIAVMIAAIIVSVVLILLMVLNAPIINFKKLEGTTLTTQQVSIMKYWKLWQPLVDKEGTLAKVDSNDAALNLKSDLDSDVNDGLDLEQTIEGQYTILFLGMDESGELSDVDWVLQFDLIAGSMNILQIPRDSYMPDYASYSTTKFNSIYHSGQETGVTPIQRVVNAIQENFCIYVDAYVKLNCVDIANIVDSVGGIPITLPEQITYEADKILPAGEQTLNGQQSEWFVRFRHGYAEGDIGRVKAQRIFLAAAMEKMLNMSQTELMSAMQKIYKNQWIATDLSLEQISMVADFASQRLTMDNVNVFMVPGEGATYYPGDGSSQSVYSIHKSATVDLLNQYFRPYQNEIYPEESTIVELVPEGEYLARDYDDTQENLGDINKGDSNDGAQ</sequence>
<dbReference type="PANTHER" id="PTHR33392">
    <property type="entry name" value="POLYISOPRENYL-TEICHOIC ACID--PEPTIDOGLYCAN TEICHOIC ACID TRANSFERASE TAGU"/>
    <property type="match status" value="1"/>
</dbReference>
<dbReference type="Proteomes" id="UP000016662">
    <property type="component" value="Unassembled WGS sequence"/>
</dbReference>
<reference evidence="4 5" key="1">
    <citation type="submission" date="2013-07" db="EMBL/GenBank/DDBJ databases">
        <authorList>
            <person name="Weinstock G."/>
            <person name="Sodergren E."/>
            <person name="Wylie T."/>
            <person name="Fulton L."/>
            <person name="Fulton R."/>
            <person name="Fronick C."/>
            <person name="O'Laughlin M."/>
            <person name="Godfrey J."/>
            <person name="Miner T."/>
            <person name="Herter B."/>
            <person name="Appelbaum E."/>
            <person name="Cordes M."/>
            <person name="Lek S."/>
            <person name="Wollam A."/>
            <person name="Pepin K.H."/>
            <person name="Palsikar V.B."/>
            <person name="Mitreva M."/>
            <person name="Wilson R.K."/>
        </authorList>
    </citation>
    <scope>NUCLEOTIDE SEQUENCE [LARGE SCALE GENOMIC DNA]</scope>
    <source>
        <strain evidence="4 5">ATCC 27760</strain>
    </source>
</reference>
<dbReference type="Gene3D" id="3.40.630.190">
    <property type="entry name" value="LCP protein"/>
    <property type="match status" value="1"/>
</dbReference>
<evidence type="ECO:0000313" key="4">
    <source>
        <dbReference type="EMBL" id="ERJ92521.1"/>
    </source>
</evidence>
<gene>
    <name evidence="4" type="ORF">RUMCAL_02360</name>
</gene>
<keyword evidence="2" id="KW-0812">Transmembrane</keyword>
<dbReference type="HOGENOM" id="CLU_667111_0_0_9"/>
<dbReference type="RefSeq" id="WP_021680527.1">
    <property type="nucleotide sequence ID" value="NZ_KI260295.1"/>
</dbReference>
<organism evidence="4 5">
    <name type="scientific">Ruminococcus callidus ATCC 27760</name>
    <dbReference type="NCBI Taxonomy" id="411473"/>
    <lineage>
        <taxon>Bacteria</taxon>
        <taxon>Bacillati</taxon>
        <taxon>Bacillota</taxon>
        <taxon>Clostridia</taxon>
        <taxon>Eubacteriales</taxon>
        <taxon>Oscillospiraceae</taxon>
        <taxon>Ruminococcus</taxon>
    </lineage>
</organism>
<accession>U2K1X8</accession>
<feature type="transmembrane region" description="Helical" evidence="2">
    <location>
        <begin position="26"/>
        <end position="45"/>
    </location>
</feature>
<dbReference type="InterPro" id="IPR004474">
    <property type="entry name" value="LytR_CpsA_psr"/>
</dbReference>
<evidence type="ECO:0000313" key="5">
    <source>
        <dbReference type="Proteomes" id="UP000016662"/>
    </source>
</evidence>
<feature type="domain" description="Cell envelope-related transcriptional attenuator" evidence="3">
    <location>
        <begin position="132"/>
        <end position="281"/>
    </location>
</feature>
<keyword evidence="5" id="KW-1185">Reference proteome</keyword>
<comment type="caution">
    <text evidence="4">The sequence shown here is derived from an EMBL/GenBank/DDBJ whole genome shotgun (WGS) entry which is preliminary data.</text>
</comment>
<evidence type="ECO:0000256" key="1">
    <source>
        <dbReference type="ARBA" id="ARBA00006068"/>
    </source>
</evidence>
<name>U2K1X8_9FIRM</name>
<keyword evidence="2" id="KW-0472">Membrane</keyword>
<proteinExistence type="inferred from homology"/>